<gene>
    <name evidence="6" type="ORF">STAS_21228</name>
</gene>
<dbReference type="Proteomes" id="UP000325081">
    <property type="component" value="Unassembled WGS sequence"/>
</dbReference>
<dbReference type="EMBL" id="BKCP01006904">
    <property type="protein sequence ID" value="GER44328.1"/>
    <property type="molecule type" value="Genomic_DNA"/>
</dbReference>
<feature type="domain" description="Large ribosomal subunit protein uL15/eL18" evidence="5">
    <location>
        <begin position="163"/>
        <end position="275"/>
    </location>
</feature>
<dbReference type="GO" id="GO:0006412">
    <property type="term" value="P:translation"/>
    <property type="evidence" value="ECO:0007669"/>
    <property type="project" value="InterPro"/>
</dbReference>
<dbReference type="PANTHER" id="PTHR10934">
    <property type="entry name" value="60S RIBOSOMAL PROTEIN L18"/>
    <property type="match status" value="1"/>
</dbReference>
<feature type="region of interest" description="Disordered" evidence="4">
    <location>
        <begin position="1"/>
        <end position="43"/>
    </location>
</feature>
<dbReference type="InterPro" id="IPR021131">
    <property type="entry name" value="Ribosomal_uL15/eL18"/>
</dbReference>
<dbReference type="Pfam" id="PF17135">
    <property type="entry name" value="Ribosomal_L18"/>
    <property type="match status" value="1"/>
</dbReference>
<evidence type="ECO:0000313" key="6">
    <source>
        <dbReference type="EMBL" id="GER44328.1"/>
    </source>
</evidence>
<dbReference type="AlphaFoldDB" id="A0A5A7QHB5"/>
<dbReference type="InterPro" id="IPR036227">
    <property type="entry name" value="Ribosomal_uL15/eL18_sf"/>
</dbReference>
<evidence type="ECO:0000256" key="3">
    <source>
        <dbReference type="ARBA" id="ARBA00023274"/>
    </source>
</evidence>
<dbReference type="GO" id="GO:0003735">
    <property type="term" value="F:structural constituent of ribosome"/>
    <property type="evidence" value="ECO:0007669"/>
    <property type="project" value="InterPro"/>
</dbReference>
<proteinExistence type="inferred from homology"/>
<evidence type="ECO:0000259" key="5">
    <source>
        <dbReference type="Pfam" id="PF17135"/>
    </source>
</evidence>
<dbReference type="GO" id="GO:0022625">
    <property type="term" value="C:cytosolic large ribosomal subunit"/>
    <property type="evidence" value="ECO:0007669"/>
    <property type="project" value="TreeGrafter"/>
</dbReference>
<evidence type="ECO:0000256" key="2">
    <source>
        <dbReference type="ARBA" id="ARBA00022980"/>
    </source>
</evidence>
<protein>
    <submittedName>
        <fullName evidence="6">60S ribosomal protein L18</fullName>
    </submittedName>
</protein>
<evidence type="ECO:0000313" key="7">
    <source>
        <dbReference type="Proteomes" id="UP000325081"/>
    </source>
</evidence>
<sequence length="285" mass="31676">MNENLEFHGQTKHNPIGGGPDFTRRHRPRPPMRPPHVPRATDRPTASFVVPAATYLLHEAVVSAAPASSPTELTGGSMLGMTQTATPAAIDDVRSFQRVAFHCGSLLRLVVVVVSFFLHRCVFRVSSFCVPWCDSEEVVHEPAFMKVPFVALTLHCFHEGQVKLKENQIVVLVGTVTDDIRVDEVPAMKVTAVIFTKTARDRNEKAGGECLPLTCLFSGLLFDRTWCYRGIRVMPAKHFGPAPGMPHNDPKPYAQTKGRKFDRARGRSNNRGIKVIVIFSFYVKV</sequence>
<dbReference type="SUPFAM" id="SSF52080">
    <property type="entry name" value="Ribosomal proteins L15p and L18e"/>
    <property type="match status" value="1"/>
</dbReference>
<organism evidence="6 7">
    <name type="scientific">Striga asiatica</name>
    <name type="common">Asiatic witchweed</name>
    <name type="synonym">Buchnera asiatica</name>
    <dbReference type="NCBI Taxonomy" id="4170"/>
    <lineage>
        <taxon>Eukaryota</taxon>
        <taxon>Viridiplantae</taxon>
        <taxon>Streptophyta</taxon>
        <taxon>Embryophyta</taxon>
        <taxon>Tracheophyta</taxon>
        <taxon>Spermatophyta</taxon>
        <taxon>Magnoliopsida</taxon>
        <taxon>eudicotyledons</taxon>
        <taxon>Gunneridae</taxon>
        <taxon>Pentapetalae</taxon>
        <taxon>asterids</taxon>
        <taxon>lamiids</taxon>
        <taxon>Lamiales</taxon>
        <taxon>Orobanchaceae</taxon>
        <taxon>Buchnereae</taxon>
        <taxon>Striga</taxon>
    </lineage>
</organism>
<comment type="caution">
    <text evidence="6">The sequence shown here is derived from an EMBL/GenBank/DDBJ whole genome shotgun (WGS) entry which is preliminary data.</text>
</comment>
<dbReference type="OrthoDB" id="6353017at2759"/>
<reference evidence="7" key="1">
    <citation type="journal article" date="2019" name="Curr. Biol.">
        <title>Genome Sequence of Striga asiatica Provides Insight into the Evolution of Plant Parasitism.</title>
        <authorList>
            <person name="Yoshida S."/>
            <person name="Kim S."/>
            <person name="Wafula E.K."/>
            <person name="Tanskanen J."/>
            <person name="Kim Y.M."/>
            <person name="Honaas L."/>
            <person name="Yang Z."/>
            <person name="Spallek T."/>
            <person name="Conn C.E."/>
            <person name="Ichihashi Y."/>
            <person name="Cheong K."/>
            <person name="Cui S."/>
            <person name="Der J.P."/>
            <person name="Gundlach H."/>
            <person name="Jiao Y."/>
            <person name="Hori C."/>
            <person name="Ishida J.K."/>
            <person name="Kasahara H."/>
            <person name="Kiba T."/>
            <person name="Kim M.S."/>
            <person name="Koo N."/>
            <person name="Laohavisit A."/>
            <person name="Lee Y.H."/>
            <person name="Lumba S."/>
            <person name="McCourt P."/>
            <person name="Mortimer J.C."/>
            <person name="Mutuku J.M."/>
            <person name="Nomura T."/>
            <person name="Sasaki-Sekimoto Y."/>
            <person name="Seto Y."/>
            <person name="Wang Y."/>
            <person name="Wakatake T."/>
            <person name="Sakakibara H."/>
            <person name="Demura T."/>
            <person name="Yamaguchi S."/>
            <person name="Yoneyama K."/>
            <person name="Manabe R.I."/>
            <person name="Nelson D.C."/>
            <person name="Schulman A.H."/>
            <person name="Timko M.P."/>
            <person name="dePamphilis C.W."/>
            <person name="Choi D."/>
            <person name="Shirasu K."/>
        </authorList>
    </citation>
    <scope>NUCLEOTIDE SEQUENCE [LARGE SCALE GENOMIC DNA]</scope>
    <source>
        <strain evidence="7">cv. UVA1</strain>
    </source>
</reference>
<evidence type="ECO:0000256" key="4">
    <source>
        <dbReference type="SAM" id="MobiDB-lite"/>
    </source>
</evidence>
<dbReference type="GO" id="GO:0003729">
    <property type="term" value="F:mRNA binding"/>
    <property type="evidence" value="ECO:0007669"/>
    <property type="project" value="UniProtKB-ARBA"/>
</dbReference>
<dbReference type="Gene3D" id="3.100.10.10">
    <property type="match status" value="1"/>
</dbReference>
<comment type="similarity">
    <text evidence="1">Belongs to the eukaryotic ribosomal protein eL18 family.</text>
</comment>
<name>A0A5A7QHB5_STRAF</name>
<accession>A0A5A7QHB5</accession>
<evidence type="ECO:0000256" key="1">
    <source>
        <dbReference type="ARBA" id="ARBA00006815"/>
    </source>
</evidence>
<keyword evidence="2 6" id="KW-0689">Ribosomal protein</keyword>
<keyword evidence="7" id="KW-1185">Reference proteome</keyword>
<keyword evidence="3" id="KW-0687">Ribonucleoprotein</keyword>
<dbReference type="InterPro" id="IPR000039">
    <property type="entry name" value="Ribosomal_eL18"/>
</dbReference>
<dbReference type="PANTHER" id="PTHR10934:SF2">
    <property type="entry name" value="LARGE RIBOSOMAL SUBUNIT PROTEIN EL18"/>
    <property type="match status" value="1"/>
</dbReference>